<dbReference type="PROSITE" id="PS50200">
    <property type="entry name" value="RA"/>
    <property type="match status" value="1"/>
</dbReference>
<reference evidence="4" key="1">
    <citation type="submission" date="2017-09" db="EMBL/GenBank/DDBJ databases">
        <title>Metaegenomics of thermophilic ammonia-oxidizing enrichment culture.</title>
        <authorList>
            <person name="Kato S."/>
            <person name="Suzuki K."/>
        </authorList>
    </citation>
    <scope>NUCLEOTIDE SEQUENCE [LARGE SCALE GENOMIC DNA]</scope>
</reference>
<comment type="caution">
    <text evidence="3">The sequence shown here is derived from an EMBL/GenBank/DDBJ whole genome shotgun (WGS) entry which is preliminary data.</text>
</comment>
<dbReference type="EMBL" id="BEHY01000128">
    <property type="protein sequence ID" value="GBD10218.1"/>
    <property type="molecule type" value="Genomic_DNA"/>
</dbReference>
<feature type="domain" description="Ras-associating" evidence="2">
    <location>
        <begin position="1"/>
        <end position="29"/>
    </location>
</feature>
<protein>
    <recommendedName>
        <fullName evidence="2">Ras-associating domain-containing protein</fullName>
    </recommendedName>
</protein>
<feature type="compositionally biased region" description="Polar residues" evidence="1">
    <location>
        <begin position="392"/>
        <end position="401"/>
    </location>
</feature>
<organism evidence="3 4">
    <name type="scientific">Candidatus Thermoflexus japonica</name>
    <dbReference type="NCBI Taxonomy" id="2035417"/>
    <lineage>
        <taxon>Bacteria</taxon>
        <taxon>Bacillati</taxon>
        <taxon>Chloroflexota</taxon>
        <taxon>Thermoflexia</taxon>
        <taxon>Thermoflexales</taxon>
        <taxon>Thermoflexaceae</taxon>
        <taxon>Thermoflexus</taxon>
    </lineage>
</organism>
<feature type="region of interest" description="Disordered" evidence="1">
    <location>
        <begin position="317"/>
        <end position="401"/>
    </location>
</feature>
<feature type="region of interest" description="Disordered" evidence="1">
    <location>
        <begin position="129"/>
        <end position="285"/>
    </location>
</feature>
<feature type="compositionally biased region" description="Basic and acidic residues" evidence="1">
    <location>
        <begin position="317"/>
        <end position="328"/>
    </location>
</feature>
<dbReference type="Proteomes" id="UP000236642">
    <property type="component" value="Unassembled WGS sequence"/>
</dbReference>
<sequence>MERERPLSPDLRPLYARAFRRLFLRRSSVLRPRATRSPHPFSGRSGLSALPAPCDVPVLVDPAGVRLRPCCFPFSRPECPHPEHRFAPCRSPAAGNPTRPRLERHRAVRPFPLRARAHRLRDGIRPQPCAALDADRHPNGPPARLPEGPRENPRGPWGLSGRHSLPRDRHRLASVAAGNRRRTPGPVSHPASRDPDGLCPGGQLHAVLAHPPSGRSRRPGSPHLHPGEQPLRHAGMAASSGADLRGPVEDPVRTPTDPPASATTRGLGLPGAGARNHRGDDLMGSAPMDRPAGILGVWGQRRPGADLLGPRFRHDELSADAAHPRPLERAGLGGRPGGHPATGNLGPRRGRGAPGRRADDCTPVPGQLAGLLPGRDHHPLGNGTGRPGGGSASSDFCESPL</sequence>
<dbReference type="GO" id="GO:0007165">
    <property type="term" value="P:signal transduction"/>
    <property type="evidence" value="ECO:0007669"/>
    <property type="project" value="InterPro"/>
</dbReference>
<proteinExistence type="predicted"/>
<evidence type="ECO:0000313" key="3">
    <source>
        <dbReference type="EMBL" id="GBD10218.1"/>
    </source>
</evidence>
<evidence type="ECO:0000313" key="4">
    <source>
        <dbReference type="Proteomes" id="UP000236642"/>
    </source>
</evidence>
<dbReference type="InterPro" id="IPR000159">
    <property type="entry name" value="RA_dom"/>
</dbReference>
<feature type="compositionally biased region" description="Gly residues" evidence="1">
    <location>
        <begin position="382"/>
        <end position="391"/>
    </location>
</feature>
<name>A0A2H5YA31_9CHLR</name>
<evidence type="ECO:0000259" key="2">
    <source>
        <dbReference type="PROSITE" id="PS50200"/>
    </source>
</evidence>
<accession>A0A2H5YA31</accession>
<dbReference type="AlphaFoldDB" id="A0A2H5YA31"/>
<gene>
    <name evidence="3" type="ORF">HRbin22_02485</name>
</gene>
<evidence type="ECO:0000256" key="1">
    <source>
        <dbReference type="SAM" id="MobiDB-lite"/>
    </source>
</evidence>